<dbReference type="Pfam" id="PF02082">
    <property type="entry name" value="Rrf2"/>
    <property type="match status" value="1"/>
</dbReference>
<dbReference type="GO" id="GO:0005829">
    <property type="term" value="C:cytosol"/>
    <property type="evidence" value="ECO:0007669"/>
    <property type="project" value="TreeGrafter"/>
</dbReference>
<dbReference type="PROSITE" id="PS51197">
    <property type="entry name" value="HTH_RRF2_2"/>
    <property type="match status" value="1"/>
</dbReference>
<dbReference type="PANTHER" id="PTHR33221:SF15">
    <property type="entry name" value="HTH-TYPE TRANSCRIPTIONAL REGULATOR YWGB-RELATED"/>
    <property type="match status" value="1"/>
</dbReference>
<dbReference type="EMBL" id="CP060202">
    <property type="protein sequence ID" value="QNH62412.1"/>
    <property type="molecule type" value="Genomic_DNA"/>
</dbReference>
<dbReference type="KEGG" id="hsk:H4317_00860"/>
<dbReference type="SUPFAM" id="SSF46785">
    <property type="entry name" value="Winged helix' DNA-binding domain"/>
    <property type="match status" value="1"/>
</dbReference>
<sequence length="152" mass="15795">MNTRFAVATHILAYLAHAEGQPVSSEVLASSAGTHPVVVRRLMGTLRSAGLVRTQLGAGGGALLARPAVGISLLDVFKAMREQEPDLFAVGSTNPNSHCDLGRVMQHTLEDLLGSAEKAMHQALAAVSLEQVMQELAARLPTDCGCPGTAAA</sequence>
<keyword evidence="2" id="KW-1185">Reference proteome</keyword>
<dbReference type="Gene3D" id="1.10.10.10">
    <property type="entry name" value="Winged helix-like DNA-binding domain superfamily/Winged helix DNA-binding domain"/>
    <property type="match status" value="1"/>
</dbReference>
<dbReference type="GO" id="GO:0003700">
    <property type="term" value="F:DNA-binding transcription factor activity"/>
    <property type="evidence" value="ECO:0007669"/>
    <property type="project" value="TreeGrafter"/>
</dbReference>
<organism evidence="1 2">
    <name type="scientific">Hymenobacter sediminicola</name>
    <dbReference type="NCBI Taxonomy" id="2761579"/>
    <lineage>
        <taxon>Bacteria</taxon>
        <taxon>Pseudomonadati</taxon>
        <taxon>Bacteroidota</taxon>
        <taxon>Cytophagia</taxon>
        <taxon>Cytophagales</taxon>
        <taxon>Hymenobacteraceae</taxon>
        <taxon>Hymenobacter</taxon>
    </lineage>
</organism>
<dbReference type="RefSeq" id="WP_185888324.1">
    <property type="nucleotide sequence ID" value="NZ_CP060202.1"/>
</dbReference>
<evidence type="ECO:0000313" key="2">
    <source>
        <dbReference type="Proteomes" id="UP000515489"/>
    </source>
</evidence>
<accession>A0A7G7W7R9</accession>
<gene>
    <name evidence="1" type="ORF">H4317_00860</name>
</gene>
<dbReference type="AlphaFoldDB" id="A0A7G7W7R9"/>
<proteinExistence type="predicted"/>
<dbReference type="PANTHER" id="PTHR33221">
    <property type="entry name" value="WINGED HELIX-TURN-HELIX TRANSCRIPTIONAL REGULATOR, RRF2 FAMILY"/>
    <property type="match status" value="1"/>
</dbReference>
<name>A0A7G7W7R9_9BACT</name>
<dbReference type="InterPro" id="IPR036390">
    <property type="entry name" value="WH_DNA-bd_sf"/>
</dbReference>
<evidence type="ECO:0000313" key="1">
    <source>
        <dbReference type="EMBL" id="QNH62412.1"/>
    </source>
</evidence>
<protein>
    <submittedName>
        <fullName evidence="1">Rrf2 family transcriptional regulator</fullName>
    </submittedName>
</protein>
<reference evidence="1 2" key="1">
    <citation type="submission" date="2020-08" db="EMBL/GenBank/DDBJ databases">
        <title>Hymenobacter sp. S2-20-2 genome sequencing.</title>
        <authorList>
            <person name="Jin L."/>
        </authorList>
    </citation>
    <scope>NUCLEOTIDE SEQUENCE [LARGE SCALE GENOMIC DNA]</scope>
    <source>
        <strain evidence="1 2">S2-20-2</strain>
    </source>
</reference>
<dbReference type="InterPro" id="IPR036388">
    <property type="entry name" value="WH-like_DNA-bd_sf"/>
</dbReference>
<dbReference type="Proteomes" id="UP000515489">
    <property type="component" value="Chromosome"/>
</dbReference>
<dbReference type="InterPro" id="IPR000944">
    <property type="entry name" value="Tscrpt_reg_Rrf2"/>
</dbReference>